<dbReference type="EMBL" id="CP042806">
    <property type="protein sequence ID" value="QEE27220.1"/>
    <property type="molecule type" value="Genomic_DNA"/>
</dbReference>
<dbReference type="AlphaFoldDB" id="A0A5B9E9D2"/>
<dbReference type="OrthoDB" id="9797743at2"/>
<proteinExistence type="predicted"/>
<dbReference type="Pfam" id="PF13419">
    <property type="entry name" value="HAD_2"/>
    <property type="match status" value="1"/>
</dbReference>
<sequence length="208" mass="22934">MRSLNTLSEAAQQADALIFDCDGTLVDTIPAHLHALQVGFERIGLNFPAEWFHQNHSLTADALLQKFQDDGLGQIEDPKAVLAKHQVLFRESLHMLEEVSVIASIAREYKGKLPMAVASNGNRVNVEVSLEAVDLLPYFDAIVAREDVLHGKPEPDVYLEAAHRLNVAPNRCLVFEDSETGLAAGRAAGAKVIDIREYYQPAWQQAGH</sequence>
<dbReference type="InterPro" id="IPR051806">
    <property type="entry name" value="HAD-like_SPP"/>
</dbReference>
<dbReference type="Gene3D" id="1.10.150.240">
    <property type="entry name" value="Putative phosphatase, domain 2"/>
    <property type="match status" value="1"/>
</dbReference>
<dbReference type="InterPro" id="IPR023198">
    <property type="entry name" value="PGP-like_dom2"/>
</dbReference>
<dbReference type="NCBIfam" id="TIGR01509">
    <property type="entry name" value="HAD-SF-IA-v3"/>
    <property type="match status" value="1"/>
</dbReference>
<dbReference type="SFLD" id="SFLDS00003">
    <property type="entry name" value="Haloacid_Dehalogenase"/>
    <property type="match status" value="1"/>
</dbReference>
<dbReference type="PANTHER" id="PTHR43481">
    <property type="entry name" value="FRUCTOSE-1-PHOSPHATE PHOSPHATASE"/>
    <property type="match status" value="1"/>
</dbReference>
<accession>A0A5B9E9D2</accession>
<dbReference type="InterPro" id="IPR006439">
    <property type="entry name" value="HAD-SF_hydro_IA"/>
</dbReference>
<dbReference type="RefSeq" id="WP_147646413.1">
    <property type="nucleotide sequence ID" value="NZ_CP042806.1"/>
</dbReference>
<protein>
    <submittedName>
        <fullName evidence="1">HAD family phosphatase</fullName>
    </submittedName>
</protein>
<dbReference type="KEGG" id="talb:FTW19_03845"/>
<dbReference type="Gene3D" id="3.40.50.1000">
    <property type="entry name" value="HAD superfamily/HAD-like"/>
    <property type="match status" value="1"/>
</dbReference>
<dbReference type="PANTHER" id="PTHR43481:SF4">
    <property type="entry name" value="GLYCEROL-1-PHOSPHATE PHOSPHOHYDROLASE 1-RELATED"/>
    <property type="match status" value="1"/>
</dbReference>
<dbReference type="InterPro" id="IPR036412">
    <property type="entry name" value="HAD-like_sf"/>
</dbReference>
<organism evidence="1 2">
    <name type="scientific">Terriglobus albidus</name>
    <dbReference type="NCBI Taxonomy" id="1592106"/>
    <lineage>
        <taxon>Bacteria</taxon>
        <taxon>Pseudomonadati</taxon>
        <taxon>Acidobacteriota</taxon>
        <taxon>Terriglobia</taxon>
        <taxon>Terriglobales</taxon>
        <taxon>Acidobacteriaceae</taxon>
        <taxon>Terriglobus</taxon>
    </lineage>
</organism>
<name>A0A5B9E9D2_9BACT</name>
<dbReference type="InterPro" id="IPR023214">
    <property type="entry name" value="HAD_sf"/>
</dbReference>
<dbReference type="InterPro" id="IPR041492">
    <property type="entry name" value="HAD_2"/>
</dbReference>
<dbReference type="CDD" id="cd07505">
    <property type="entry name" value="HAD_BPGM-like"/>
    <property type="match status" value="1"/>
</dbReference>
<evidence type="ECO:0000313" key="1">
    <source>
        <dbReference type="EMBL" id="QEE27220.1"/>
    </source>
</evidence>
<dbReference type="SFLD" id="SFLDG01129">
    <property type="entry name" value="C1.5:_HAD__Beta-PGM__Phosphata"/>
    <property type="match status" value="1"/>
</dbReference>
<keyword evidence="2" id="KW-1185">Reference proteome</keyword>
<dbReference type="PRINTS" id="PR00413">
    <property type="entry name" value="HADHALOGNASE"/>
</dbReference>
<reference evidence="1 2" key="1">
    <citation type="submission" date="2019-08" db="EMBL/GenBank/DDBJ databases">
        <title>Complete genome sequence of Terriglobus albidus strain ORNL.</title>
        <authorList>
            <person name="Podar M."/>
        </authorList>
    </citation>
    <scope>NUCLEOTIDE SEQUENCE [LARGE SCALE GENOMIC DNA]</scope>
    <source>
        <strain evidence="1 2">ORNL</strain>
    </source>
</reference>
<gene>
    <name evidence="1" type="ORF">FTW19_03845</name>
</gene>
<evidence type="ECO:0000313" key="2">
    <source>
        <dbReference type="Proteomes" id="UP000321820"/>
    </source>
</evidence>
<dbReference type="SUPFAM" id="SSF56784">
    <property type="entry name" value="HAD-like"/>
    <property type="match status" value="1"/>
</dbReference>
<dbReference type="Proteomes" id="UP000321820">
    <property type="component" value="Chromosome"/>
</dbReference>
<dbReference type="GO" id="GO:0050308">
    <property type="term" value="F:sugar-phosphatase activity"/>
    <property type="evidence" value="ECO:0007669"/>
    <property type="project" value="TreeGrafter"/>
</dbReference>